<dbReference type="RefSeq" id="WP_112331193.1">
    <property type="nucleotide sequence ID" value="NZ_QLYR01000001.1"/>
</dbReference>
<reference evidence="1 2" key="1">
    <citation type="submission" date="2018-06" db="EMBL/GenBank/DDBJ databases">
        <title>Noncontiguous genome sequence of Ruminococcaceae bacterium ASD2818.</title>
        <authorList>
            <person name="Chaplin A.V."/>
            <person name="Sokolova S.R."/>
            <person name="Kochetkova T.O."/>
            <person name="Goltsov A.Y."/>
            <person name="Trofimov D.Y."/>
            <person name="Efimov B.A."/>
        </authorList>
    </citation>
    <scope>NUCLEOTIDE SEQUENCE [LARGE SCALE GENOMIC DNA]</scope>
    <source>
        <strain evidence="1 2">ASD2818</strain>
    </source>
</reference>
<keyword evidence="2" id="KW-1185">Reference proteome</keyword>
<gene>
    <name evidence="1" type="ORF">DPQ25_00305</name>
</gene>
<accession>A0A328UDR5</accession>
<evidence type="ECO:0000313" key="1">
    <source>
        <dbReference type="EMBL" id="RAQ29997.1"/>
    </source>
</evidence>
<comment type="caution">
    <text evidence="1">The sequence shown here is derived from an EMBL/GenBank/DDBJ whole genome shotgun (WGS) entry which is preliminary data.</text>
</comment>
<dbReference type="AlphaFoldDB" id="A0A328UDR5"/>
<dbReference type="EMBL" id="QLYR01000001">
    <property type="protein sequence ID" value="RAQ29997.1"/>
    <property type="molecule type" value="Genomic_DNA"/>
</dbReference>
<sequence length="224" mass="25735">MEFKINAYAPAASKPLGHGDESGFEFSKEMLGDDCTAAINFDRLQKHPQTGYIMFEYLLCEESQKVTPYTSYPNRYWKKNAAKFLALWQTKLDFNATLYLVNYAKKGTKAENEVLLIKVLDMDEMGITKDERTQYTRTGFSEWFRSLNEECLSGKDELIKHIYLHKSVEELGKMVLQGGKYAGETIEAVYGKEKGYLEWLKDTGYPYAKAAWCYLDKLAPGKKT</sequence>
<organism evidence="1 2">
    <name type="scientific">Hydrogeniiclostridium mannosilyticum</name>
    <dbReference type="NCBI Taxonomy" id="2764322"/>
    <lineage>
        <taxon>Bacteria</taxon>
        <taxon>Bacillati</taxon>
        <taxon>Bacillota</taxon>
        <taxon>Clostridia</taxon>
        <taxon>Eubacteriales</taxon>
        <taxon>Acutalibacteraceae</taxon>
        <taxon>Hydrogeniiclostridium</taxon>
    </lineage>
</organism>
<evidence type="ECO:0000313" key="2">
    <source>
        <dbReference type="Proteomes" id="UP000249377"/>
    </source>
</evidence>
<name>A0A328UDR5_9FIRM</name>
<dbReference type="Proteomes" id="UP000249377">
    <property type="component" value="Unassembled WGS sequence"/>
</dbReference>
<protein>
    <submittedName>
        <fullName evidence="1">Uncharacterized protein</fullName>
    </submittedName>
</protein>
<proteinExistence type="predicted"/>